<dbReference type="Pfam" id="PF01872">
    <property type="entry name" value="RibD_C"/>
    <property type="match status" value="1"/>
</dbReference>
<dbReference type="InterPro" id="IPR024072">
    <property type="entry name" value="DHFR-like_dom_sf"/>
</dbReference>
<reference evidence="3 4" key="1">
    <citation type="submission" date="2023-08" db="EMBL/GenBank/DDBJ databases">
        <title>Implementing the SeqCode for naming new Mesorhizobium species isolated from Vachellia karroo root nodules.</title>
        <authorList>
            <person name="Van Lill M."/>
        </authorList>
    </citation>
    <scope>NUCLEOTIDE SEQUENCE [LARGE SCALE GENOMIC DNA]</scope>
    <source>
        <strain evidence="3 4">MSK 1335</strain>
    </source>
</reference>
<feature type="domain" description="Bacterial bifunctional deaminase-reductase C-terminal" evidence="2">
    <location>
        <begin position="39"/>
        <end position="115"/>
    </location>
</feature>
<proteinExistence type="predicted"/>
<gene>
    <name evidence="3" type="ORF">RFM68_14915</name>
</gene>
<keyword evidence="4" id="KW-1185">Reference proteome</keyword>
<sequence>MPAIGPRKPATSPSASTRCPNSRLDQPQDGRLETGRAPRCPLPEAVARLKQQSGGNIYMHGSLSVARQLLGAGLVDRVRLLVYPGAAGGGKQLFPSDIPVALELVSAAPLGNGVVAMEYRTVVKS</sequence>
<organism evidence="3 4">
    <name type="scientific">Mesorhizobium montanum</name>
    <dbReference type="NCBI Taxonomy" id="3072323"/>
    <lineage>
        <taxon>Bacteria</taxon>
        <taxon>Pseudomonadati</taxon>
        <taxon>Pseudomonadota</taxon>
        <taxon>Alphaproteobacteria</taxon>
        <taxon>Hyphomicrobiales</taxon>
        <taxon>Phyllobacteriaceae</taxon>
        <taxon>Mesorhizobium</taxon>
    </lineage>
</organism>
<feature type="compositionally biased region" description="Basic and acidic residues" evidence="1">
    <location>
        <begin position="26"/>
        <end position="36"/>
    </location>
</feature>
<dbReference type="PANTHER" id="PTHR38011">
    <property type="entry name" value="DIHYDROFOLATE REDUCTASE FAMILY PROTEIN (AFU_ORTHOLOGUE AFUA_8G06820)"/>
    <property type="match status" value="1"/>
</dbReference>
<evidence type="ECO:0000259" key="2">
    <source>
        <dbReference type="Pfam" id="PF01872"/>
    </source>
</evidence>
<name>A0ABU4ZP95_9HYPH</name>
<feature type="region of interest" description="Disordered" evidence="1">
    <location>
        <begin position="1"/>
        <end position="38"/>
    </location>
</feature>
<dbReference type="EMBL" id="JAVIJF010000009">
    <property type="protein sequence ID" value="MDX8525806.1"/>
    <property type="molecule type" value="Genomic_DNA"/>
</dbReference>
<accession>A0ABU4ZP95</accession>
<feature type="compositionally biased region" description="Polar residues" evidence="1">
    <location>
        <begin position="11"/>
        <end position="25"/>
    </location>
</feature>
<comment type="caution">
    <text evidence="3">The sequence shown here is derived from an EMBL/GenBank/DDBJ whole genome shotgun (WGS) entry which is preliminary data.</text>
</comment>
<evidence type="ECO:0000256" key="1">
    <source>
        <dbReference type="SAM" id="MobiDB-lite"/>
    </source>
</evidence>
<dbReference type="PANTHER" id="PTHR38011:SF2">
    <property type="entry name" value="BIFUNCTIONAL DEAMINASE-REDUCTASE DOMAIN PROTEIN"/>
    <property type="match status" value="1"/>
</dbReference>
<dbReference type="InterPro" id="IPR002734">
    <property type="entry name" value="RibDG_C"/>
</dbReference>
<dbReference type="SUPFAM" id="SSF53597">
    <property type="entry name" value="Dihydrofolate reductase-like"/>
    <property type="match status" value="1"/>
</dbReference>
<protein>
    <submittedName>
        <fullName evidence="3">Dihydrofolate reductase family protein</fullName>
    </submittedName>
</protein>
<dbReference type="Gene3D" id="3.40.430.10">
    <property type="entry name" value="Dihydrofolate Reductase, subunit A"/>
    <property type="match status" value="1"/>
</dbReference>
<evidence type="ECO:0000313" key="4">
    <source>
        <dbReference type="Proteomes" id="UP001276840"/>
    </source>
</evidence>
<evidence type="ECO:0000313" key="3">
    <source>
        <dbReference type="EMBL" id="MDX8525806.1"/>
    </source>
</evidence>
<dbReference type="InterPro" id="IPR050765">
    <property type="entry name" value="Riboflavin_Biosynth_HTPR"/>
</dbReference>
<dbReference type="Proteomes" id="UP001276840">
    <property type="component" value="Unassembled WGS sequence"/>
</dbReference>